<evidence type="ECO:0000259" key="1">
    <source>
        <dbReference type="Pfam" id="PF00535"/>
    </source>
</evidence>
<dbReference type="PANTHER" id="PTHR43685:SF2">
    <property type="entry name" value="GLYCOSYLTRANSFERASE 2-LIKE DOMAIN-CONTAINING PROTEIN"/>
    <property type="match status" value="1"/>
</dbReference>
<evidence type="ECO:0000313" key="2">
    <source>
        <dbReference type="EMBL" id="SFP33990.1"/>
    </source>
</evidence>
<dbReference type="EMBL" id="FOXF01000016">
    <property type="protein sequence ID" value="SFP33990.1"/>
    <property type="molecule type" value="Genomic_DNA"/>
</dbReference>
<dbReference type="InterPro" id="IPR029044">
    <property type="entry name" value="Nucleotide-diphossugar_trans"/>
</dbReference>
<dbReference type="PANTHER" id="PTHR43685">
    <property type="entry name" value="GLYCOSYLTRANSFERASE"/>
    <property type="match status" value="1"/>
</dbReference>
<dbReference type="InterPro" id="IPR050834">
    <property type="entry name" value="Glycosyltransf_2"/>
</dbReference>
<dbReference type="GO" id="GO:0016740">
    <property type="term" value="F:transferase activity"/>
    <property type="evidence" value="ECO:0007669"/>
    <property type="project" value="UniProtKB-KW"/>
</dbReference>
<evidence type="ECO:0000313" key="3">
    <source>
        <dbReference type="Proteomes" id="UP000243745"/>
    </source>
</evidence>
<dbReference type="Proteomes" id="UP000243745">
    <property type="component" value="Unassembled WGS sequence"/>
</dbReference>
<sequence length="775" mass="88942">MDNIVCGWISDVLYNNRIVGWLLDPSSTSPRDAVVEINGFAIDVLCNEKRHNPKNYKTHINNGFSVLIDEKVYAHLNSKNIIKLIDKSTNSEIAKSVIKIDLDSLKKQIFNDDSIFGEVKTESDSGVLEKKKVIGKLNSKFNNLKISGWLASTDADAKEPRKALLKFPNGMSFTVKTNKFRKDLVSKGINGNSGFVFDIPLDLIAQLPETFEVSLWDKKLNKLIDKVKYSNQPVFTPRNFDEYLKYSMVMPIAYAPFSENYKRCFAFMENVAARLANHNSSTLVSVIMPVYNREKVVRESIMSVLAQTYQNFELIIVDDGSTDNTVSVIESIKDNRIVLLKNRKNKGCSYSRNLAVSKSKGEYIFYLDSDNTWDNRYLKVMVGAFETLPKASALYCGQYLFKKNSDQCYAVRFASFNKSLLENRNYIDMNCFGHTRKSYDAIGGFDASLRRLVDYDLILRLANAFEIYSVPVILSNYYYDKADNTITSTEILHNLQSEKYQSFNLNKKPEEELKVSAVIPNHETIDDLEECINSLISAGCSEIIVVDNNSSEDCIRRLEILEKNKKIKLIKNNCNYGFTYAVNQGMHLADVNNDILLVNNDSVYTGNSIYAMKKAAYSLDNVGLIVPRQVLYEDNESITIHVPYANKKNKCDVNLSIRHFNIDSVPLFSNGKNVKLNFAPFFSVYIRRDIYSLVGDLDAEHGRHYRSDRIYCDVIRHLWRLNIFYVEDSVVYHKLQKSTAQLKSNKDEYEKIFVKNSWTSEEMEQEAFTKKHWEF</sequence>
<gene>
    <name evidence="2" type="ORF">SAMN02910344_01141</name>
</gene>
<dbReference type="Gene3D" id="3.90.550.10">
    <property type="entry name" value="Spore Coat Polysaccharide Biosynthesis Protein SpsA, Chain A"/>
    <property type="match status" value="2"/>
</dbReference>
<feature type="domain" description="Glycosyltransferase 2-like" evidence="1">
    <location>
        <begin position="516"/>
        <end position="641"/>
    </location>
</feature>
<name>A0A662ZK85_9GAMM</name>
<keyword evidence="3" id="KW-1185">Reference proteome</keyword>
<dbReference type="Pfam" id="PF00535">
    <property type="entry name" value="Glycos_transf_2"/>
    <property type="match status" value="2"/>
</dbReference>
<dbReference type="RefSeq" id="WP_177178505.1">
    <property type="nucleotide sequence ID" value="NZ_FOXF01000016.1"/>
</dbReference>
<protein>
    <submittedName>
        <fullName evidence="2">Glycosyltransferase involved in cell wall bisynthesis</fullName>
    </submittedName>
</protein>
<dbReference type="AlphaFoldDB" id="A0A662ZK85"/>
<feature type="domain" description="Glycosyltransferase 2-like" evidence="1">
    <location>
        <begin position="285"/>
        <end position="401"/>
    </location>
</feature>
<dbReference type="SUPFAM" id="SSF53448">
    <property type="entry name" value="Nucleotide-diphospho-sugar transferases"/>
    <property type="match status" value="2"/>
</dbReference>
<reference evidence="2 3" key="1">
    <citation type="submission" date="2016-10" db="EMBL/GenBank/DDBJ databases">
        <authorList>
            <person name="Varghese N."/>
            <person name="Submissions S."/>
        </authorList>
    </citation>
    <scope>NUCLEOTIDE SEQUENCE [LARGE SCALE GENOMIC DNA]</scope>
    <source>
        <strain evidence="2 3">DSM 1361</strain>
    </source>
</reference>
<proteinExistence type="predicted"/>
<organism evidence="2 3">
    <name type="scientific">Ruminobacter amylophilus</name>
    <dbReference type="NCBI Taxonomy" id="867"/>
    <lineage>
        <taxon>Bacteria</taxon>
        <taxon>Pseudomonadati</taxon>
        <taxon>Pseudomonadota</taxon>
        <taxon>Gammaproteobacteria</taxon>
        <taxon>Aeromonadales</taxon>
        <taxon>Succinivibrionaceae</taxon>
        <taxon>Ruminobacter</taxon>
    </lineage>
</organism>
<accession>A0A662ZK85</accession>
<dbReference type="InterPro" id="IPR001173">
    <property type="entry name" value="Glyco_trans_2-like"/>
</dbReference>
<keyword evidence="2" id="KW-0808">Transferase</keyword>